<dbReference type="Proteomes" id="UP000245916">
    <property type="component" value="Unassembled WGS sequence"/>
</dbReference>
<accession>A0A2U2J191</accession>
<gene>
    <name evidence="2" type="ORF">DF286_03810</name>
</gene>
<evidence type="ECO:0000313" key="3">
    <source>
        <dbReference type="Proteomes" id="UP000245916"/>
    </source>
</evidence>
<evidence type="ECO:0000256" key="1">
    <source>
        <dbReference type="SAM" id="Phobius"/>
    </source>
</evidence>
<keyword evidence="3" id="KW-1185">Reference proteome</keyword>
<evidence type="ECO:0000313" key="2">
    <source>
        <dbReference type="EMBL" id="PWG02087.1"/>
    </source>
</evidence>
<dbReference type="SUPFAM" id="SSF48452">
    <property type="entry name" value="TPR-like"/>
    <property type="match status" value="1"/>
</dbReference>
<proteinExistence type="predicted"/>
<dbReference type="EMBL" id="QFFF01000001">
    <property type="protein sequence ID" value="PWG02087.1"/>
    <property type="molecule type" value="Genomic_DNA"/>
</dbReference>
<keyword evidence="1" id="KW-0472">Membrane</keyword>
<dbReference type="AlphaFoldDB" id="A0A2U2J191"/>
<sequence>MIAAATWSPKPPNSMLMASDAAGAQARPGLFRLVVAVAAGVLLAWLVVRSAAVNALLEQDLAAAAAVSPSDPRVVLAQADAVVRRERGPVAQAALDSAFDAAQGAPLEETPFLLAGANALRAGDEDRAERLLVEAKERNPRSRTARFLLLEHHVRVGKPAAAAQEMAALTRLMPDARPVLIAGLARFAASMPDNGAIAEVLKGDPAVRHAVLEHLAASSESPELILTLSNGARPAPGARWPEAVIAALIERDEVPRAYAAWRRFSGFPAGAAAAGVFNGGFEDLPAAPPFNWLVESGEAGSAELGNGLRIAYPGEARAQFARQLLQLPPGSYRLSYEAKGESAAGGSGLVWTLTCHGSGARLASLRVNPSAVIAQSNEAQFTVPAGCSAQWLSLVGVPGQETGISNLIISDLEIAGWDGA</sequence>
<name>A0A2U2J191_9SPHN</name>
<feature type="transmembrane region" description="Helical" evidence="1">
    <location>
        <begin position="29"/>
        <end position="48"/>
    </location>
</feature>
<protein>
    <submittedName>
        <fullName evidence="2">Uncharacterized protein</fullName>
    </submittedName>
</protein>
<dbReference type="InterPro" id="IPR011990">
    <property type="entry name" value="TPR-like_helical_dom_sf"/>
</dbReference>
<comment type="caution">
    <text evidence="2">The sequence shown here is derived from an EMBL/GenBank/DDBJ whole genome shotgun (WGS) entry which is preliminary data.</text>
</comment>
<keyword evidence="1" id="KW-1133">Transmembrane helix</keyword>
<organism evidence="2 3">
    <name type="scientific">Allosphingosinicella humi</name>
    <dbReference type="NCBI Taxonomy" id="2068657"/>
    <lineage>
        <taxon>Bacteria</taxon>
        <taxon>Pseudomonadati</taxon>
        <taxon>Pseudomonadota</taxon>
        <taxon>Alphaproteobacteria</taxon>
        <taxon>Sphingomonadales</taxon>
        <taxon>Sphingomonadaceae</taxon>
        <taxon>Allosphingosinicella</taxon>
    </lineage>
</organism>
<keyword evidence="1" id="KW-0812">Transmembrane</keyword>
<reference evidence="2 3" key="1">
    <citation type="submission" date="2018-05" db="EMBL/GenBank/DDBJ databases">
        <title>Genome of Sphingosinicella humi QZX222.</title>
        <authorList>
            <person name="Qiao Z."/>
            <person name="Wang G."/>
        </authorList>
    </citation>
    <scope>NUCLEOTIDE SEQUENCE [LARGE SCALE GENOMIC DNA]</scope>
    <source>
        <strain evidence="2 3">QZX222</strain>
    </source>
</reference>